<accession>A0A172WIL7</accession>
<dbReference type="AlphaFoldDB" id="A0A172WIL7"/>
<gene>
    <name evidence="2" type="ORF">A7C91_08070</name>
</gene>
<dbReference type="KEGG" id="tpie:A7C91_08070"/>
<proteinExistence type="predicted"/>
<evidence type="ECO:0000313" key="3">
    <source>
        <dbReference type="Proteomes" id="UP000076969"/>
    </source>
</evidence>
<dbReference type="EMBL" id="CP015520">
    <property type="protein sequence ID" value="ANF23125.1"/>
    <property type="molecule type" value="Genomic_DNA"/>
</dbReference>
<keyword evidence="1" id="KW-0472">Membrane</keyword>
<feature type="transmembrane region" description="Helical" evidence="1">
    <location>
        <begin position="7"/>
        <end position="27"/>
    </location>
</feature>
<dbReference type="STRING" id="1712654.A7C91_08070"/>
<dbReference type="OrthoDB" id="85824at2157"/>
<name>A0A172WIL7_9EURY</name>
<dbReference type="GeneID" id="28496142"/>
<keyword evidence="1" id="KW-0812">Transmembrane</keyword>
<evidence type="ECO:0000313" key="2">
    <source>
        <dbReference type="EMBL" id="ANF23125.1"/>
    </source>
</evidence>
<keyword evidence="3" id="KW-1185">Reference proteome</keyword>
<dbReference type="RefSeq" id="WP_068666476.1">
    <property type="nucleotide sequence ID" value="NZ_CP015520.1"/>
</dbReference>
<organism evidence="2 3">
    <name type="scientific">Thermococcus piezophilus</name>
    <dbReference type="NCBI Taxonomy" id="1712654"/>
    <lineage>
        <taxon>Archaea</taxon>
        <taxon>Methanobacteriati</taxon>
        <taxon>Methanobacteriota</taxon>
        <taxon>Thermococci</taxon>
        <taxon>Thermococcales</taxon>
        <taxon>Thermococcaceae</taxon>
        <taxon>Thermococcus</taxon>
    </lineage>
</organism>
<keyword evidence="1" id="KW-1133">Transmembrane helix</keyword>
<sequence>MNQKKLAVIFIVLLIIVAPISYFMYAYHEFSNVLNPGPPKASSQYIVIYTPSAQFYVLTEEQYRKLLKEGTRPPTGSRIYNITVDSYITGSPEVDLNLTIRSFYEYFTIVIGDPSVENCKDNPQMYVGDCRYRTLTVSEISGVVSNIFTINYYIKGLEMGYDNTTAKQYAYNQTWLRYRKVYLTFMTKFDIGRGKIGNPDHLVILIIGPAEGAKENRIFAPRRGVLVIEGVTDDTLRAEITLIEKLIGFTWLSGEGNTTG</sequence>
<evidence type="ECO:0000256" key="1">
    <source>
        <dbReference type="SAM" id="Phobius"/>
    </source>
</evidence>
<dbReference type="Proteomes" id="UP000076969">
    <property type="component" value="Chromosome"/>
</dbReference>
<reference evidence="3" key="1">
    <citation type="journal article" date="2016" name="Syst. Appl. Microbiol.">
        <title>Thermococcus piezophilus sp. nov., a novel hyperthermophilic and piezophilic archaeon with a broad pressure range for growth, isolated from a deepest hydrothermal vent at the Mid-Cayman Rise.</title>
        <authorList>
            <person name="Dalmasso C."/>
            <person name="Oger P."/>
            <person name="Selva G."/>
            <person name="Courtine D."/>
            <person name="L'Haridon S."/>
            <person name="Garlaschelli A."/>
            <person name="Roussel E."/>
            <person name="Miyazaki J."/>
            <person name="Reveillaud J."/>
            <person name="Jebbar M."/>
            <person name="Takai K."/>
            <person name="Maignien L."/>
            <person name="Alain K."/>
        </authorList>
    </citation>
    <scope>NUCLEOTIDE SEQUENCE [LARGE SCALE GENOMIC DNA]</scope>
    <source>
        <strain evidence="3">CDGS</strain>
    </source>
</reference>
<protein>
    <submittedName>
        <fullName evidence="2">Uncharacterized protein</fullName>
    </submittedName>
</protein>